<dbReference type="PANTHER" id="PTHR36775">
    <property type="entry name" value="LYR MOTIF PROTEIN"/>
    <property type="match status" value="1"/>
</dbReference>
<reference evidence="2 3" key="1">
    <citation type="submission" date="2018-10" db="EMBL/GenBank/DDBJ databases">
        <title>A high-quality apple genome assembly.</title>
        <authorList>
            <person name="Hu J."/>
        </authorList>
    </citation>
    <scope>NUCLEOTIDE SEQUENCE [LARGE SCALE GENOMIC DNA]</scope>
    <source>
        <strain evidence="3">cv. HFTH1</strain>
        <tissue evidence="2">Young leaf</tissue>
    </source>
</reference>
<proteinExistence type="predicted"/>
<evidence type="ECO:0000313" key="3">
    <source>
        <dbReference type="Proteomes" id="UP000290289"/>
    </source>
</evidence>
<accession>A0A498JIP2</accession>
<protein>
    <submittedName>
        <fullName evidence="2">Uncharacterized protein</fullName>
    </submittedName>
</protein>
<sequence>MSRLTLVDDDRTISGGHHTRNESFQFIAKKRQRRGSRSISSRSSERSGTQRCCSIGASAGRWV</sequence>
<comment type="caution">
    <text evidence="2">The sequence shown here is derived from an EMBL/GenBank/DDBJ whole genome shotgun (WGS) entry which is preliminary data.</text>
</comment>
<feature type="region of interest" description="Disordered" evidence="1">
    <location>
        <begin position="1"/>
        <end position="63"/>
    </location>
</feature>
<feature type="compositionally biased region" description="Basic and acidic residues" evidence="1">
    <location>
        <begin position="1"/>
        <end position="12"/>
    </location>
</feature>
<keyword evidence="3" id="KW-1185">Reference proteome</keyword>
<gene>
    <name evidence="2" type="ORF">DVH24_024411</name>
</gene>
<evidence type="ECO:0000313" key="2">
    <source>
        <dbReference type="EMBL" id="RXH94727.1"/>
    </source>
</evidence>
<name>A0A498JIP2_MALDO</name>
<evidence type="ECO:0000256" key="1">
    <source>
        <dbReference type="SAM" id="MobiDB-lite"/>
    </source>
</evidence>
<dbReference type="Proteomes" id="UP000290289">
    <property type="component" value="Chromosome 7"/>
</dbReference>
<dbReference type="AlphaFoldDB" id="A0A498JIP2"/>
<dbReference type="PANTHER" id="PTHR36775:SF1">
    <property type="entry name" value="LYR MOTIF PROTEIN"/>
    <property type="match status" value="1"/>
</dbReference>
<feature type="compositionally biased region" description="Low complexity" evidence="1">
    <location>
        <begin position="37"/>
        <end position="51"/>
    </location>
</feature>
<dbReference type="EMBL" id="RDQH01000333">
    <property type="protein sequence ID" value="RXH94727.1"/>
    <property type="molecule type" value="Genomic_DNA"/>
</dbReference>
<organism evidence="2 3">
    <name type="scientific">Malus domestica</name>
    <name type="common">Apple</name>
    <name type="synonym">Pyrus malus</name>
    <dbReference type="NCBI Taxonomy" id="3750"/>
    <lineage>
        <taxon>Eukaryota</taxon>
        <taxon>Viridiplantae</taxon>
        <taxon>Streptophyta</taxon>
        <taxon>Embryophyta</taxon>
        <taxon>Tracheophyta</taxon>
        <taxon>Spermatophyta</taxon>
        <taxon>Magnoliopsida</taxon>
        <taxon>eudicotyledons</taxon>
        <taxon>Gunneridae</taxon>
        <taxon>Pentapetalae</taxon>
        <taxon>rosids</taxon>
        <taxon>fabids</taxon>
        <taxon>Rosales</taxon>
        <taxon>Rosaceae</taxon>
        <taxon>Amygdaloideae</taxon>
        <taxon>Maleae</taxon>
        <taxon>Malus</taxon>
    </lineage>
</organism>
<dbReference type="STRING" id="3750.A0A498JIP2"/>